<keyword evidence="3 4" id="KW-0472">Membrane</keyword>
<dbReference type="PANTHER" id="PTHR11360:SF317">
    <property type="entry name" value="MAJOR FACILITATOR SUPERFAMILY (MFS) PROFILE DOMAIN-CONTAINING PROTEIN-RELATED"/>
    <property type="match status" value="1"/>
</dbReference>
<proteinExistence type="predicted"/>
<feature type="transmembrane region" description="Helical" evidence="4">
    <location>
        <begin position="105"/>
        <end position="124"/>
    </location>
</feature>
<keyword evidence="1 4" id="KW-0812">Transmembrane</keyword>
<keyword evidence="7" id="KW-1185">Reference proteome</keyword>
<sequence length="520" mass="56766">MFNSLNKENIIADNNFNRWLVPPAALLIHLSIGMIYGFSVFWKRLTEVVGQQCADNITFFERIFITSCDWKMSDLGWTFSLAIVFLGASAAVFGHWLEKAGPRKAGVAAALAWGGGLIVTSLGVYTHQLWIIWLGTGVIGGIGLGLGYISPVSTLIKWFPDRRGLATGMAIMGFGGGAMIGSPSAEYLMNHFSSVDGGVWQTFLIMGTVYLIAMLLGAFGYRVPADGWKPAGWVPKEKTNKLITNDHVHVKNAHKTNQFWLLWIVLCLNVSAGIGVLGVASPMFQEVAVNVFDQGQIVAIAAGFVALLSLSNILGRIFWASSSDYLGRKNTYFIFFALGFLMYVSSPWAGTTGNIPLFALIFCIILTMYGGGFATIPAYLADIFGTQHVGAIHGRLLTAWATAGILGPMLVFYLREYQIEQGVDPSQAYNLSMYILAGLLVIGLISNLLVKPVNKKYFMSKSELDKERKVMTSSSSRSVKTQSSNVGLQKLILPVAWMVVGIPLVLAIYNTLDKALVIFY</sequence>
<dbReference type="Pfam" id="PF07690">
    <property type="entry name" value="MFS_1"/>
    <property type="match status" value="1"/>
</dbReference>
<feature type="transmembrane region" description="Helical" evidence="4">
    <location>
        <begin position="392"/>
        <end position="411"/>
    </location>
</feature>
<accession>A0A0H4J0F3</accession>
<dbReference type="Gene3D" id="1.20.1250.20">
    <property type="entry name" value="MFS general substrate transporter like domains"/>
    <property type="match status" value="2"/>
</dbReference>
<evidence type="ECO:0000256" key="2">
    <source>
        <dbReference type="ARBA" id="ARBA00022989"/>
    </source>
</evidence>
<organism evidence="6 7">
    <name type="scientific">Methylophilales bacterium MBRS-H7</name>
    <dbReference type="NCBI Taxonomy" id="1623450"/>
    <lineage>
        <taxon>Bacteria</taxon>
        <taxon>Pseudomonadati</taxon>
        <taxon>Pseudomonadota</taxon>
        <taxon>Betaproteobacteria</taxon>
        <taxon>Nitrosomonadales</taxon>
        <taxon>OM43 clade</taxon>
    </lineage>
</organism>
<feature type="transmembrane region" description="Helical" evidence="4">
    <location>
        <begin position="491"/>
        <end position="512"/>
    </location>
</feature>
<feature type="transmembrane region" description="Helical" evidence="4">
    <location>
        <begin position="130"/>
        <end position="152"/>
    </location>
</feature>
<feature type="domain" description="Major facilitator superfamily (MFS) profile" evidence="5">
    <location>
        <begin position="25"/>
        <end position="455"/>
    </location>
</feature>
<dbReference type="CDD" id="cd17353">
    <property type="entry name" value="MFS_OFA_like"/>
    <property type="match status" value="1"/>
</dbReference>
<feature type="transmembrane region" description="Helical" evidence="4">
    <location>
        <begin position="431"/>
        <end position="450"/>
    </location>
</feature>
<reference evidence="6 7" key="1">
    <citation type="submission" date="2015-03" db="EMBL/GenBank/DDBJ databases">
        <title>Comparative analysis of the OM43 clade including a novel species from Red Sea uncovers genomic and metabolic diversity among marine methylotrophs.</title>
        <authorList>
            <person name="Jimenez-Infante F."/>
            <person name="Ngugi D.K."/>
            <person name="Vinu M."/>
            <person name="Alam I."/>
            <person name="Kamau A."/>
            <person name="Blom J."/>
            <person name="Bajic V.B."/>
            <person name="Stingl U."/>
        </authorList>
    </citation>
    <scope>NUCLEOTIDE SEQUENCE [LARGE SCALE GENOMIC DNA]</scope>
    <source>
        <strain evidence="6 7">MBRSH7</strain>
    </source>
</reference>
<evidence type="ECO:0000313" key="6">
    <source>
        <dbReference type="EMBL" id="AKO65535.1"/>
    </source>
</evidence>
<dbReference type="GO" id="GO:0022857">
    <property type="term" value="F:transmembrane transporter activity"/>
    <property type="evidence" value="ECO:0007669"/>
    <property type="project" value="InterPro"/>
</dbReference>
<dbReference type="PANTHER" id="PTHR11360">
    <property type="entry name" value="MONOCARBOXYLATE TRANSPORTER"/>
    <property type="match status" value="1"/>
</dbReference>
<dbReference type="InterPro" id="IPR050327">
    <property type="entry name" value="Proton-linked_MCT"/>
</dbReference>
<feature type="transmembrane region" description="Helical" evidence="4">
    <location>
        <begin position="355"/>
        <end position="380"/>
    </location>
</feature>
<feature type="transmembrane region" description="Helical" evidence="4">
    <location>
        <begin position="296"/>
        <end position="319"/>
    </location>
</feature>
<feature type="transmembrane region" description="Helical" evidence="4">
    <location>
        <begin position="75"/>
        <end position="93"/>
    </location>
</feature>
<dbReference type="SUPFAM" id="SSF103473">
    <property type="entry name" value="MFS general substrate transporter"/>
    <property type="match status" value="1"/>
</dbReference>
<feature type="transmembrane region" description="Helical" evidence="4">
    <location>
        <begin position="164"/>
        <end position="182"/>
    </location>
</feature>
<dbReference type="OrthoDB" id="9793415at2"/>
<feature type="transmembrane region" description="Helical" evidence="4">
    <location>
        <begin position="331"/>
        <end position="349"/>
    </location>
</feature>
<name>A0A0H4J0F3_9PROT</name>
<evidence type="ECO:0000259" key="5">
    <source>
        <dbReference type="PROSITE" id="PS50850"/>
    </source>
</evidence>
<dbReference type="InterPro" id="IPR011701">
    <property type="entry name" value="MFS"/>
</dbReference>
<feature type="transmembrane region" description="Helical" evidence="4">
    <location>
        <begin position="259"/>
        <end position="284"/>
    </location>
</feature>
<dbReference type="EMBL" id="CP011002">
    <property type="protein sequence ID" value="AKO65535.1"/>
    <property type="molecule type" value="Genomic_DNA"/>
</dbReference>
<dbReference type="PATRIC" id="fig|1623450.3.peg.385"/>
<evidence type="ECO:0000256" key="3">
    <source>
        <dbReference type="ARBA" id="ARBA00023136"/>
    </source>
</evidence>
<keyword evidence="2 4" id="KW-1133">Transmembrane helix</keyword>
<gene>
    <name evidence="6" type="ORF">VI33_01935</name>
</gene>
<dbReference type="PROSITE" id="PS50850">
    <property type="entry name" value="MFS"/>
    <property type="match status" value="1"/>
</dbReference>
<evidence type="ECO:0000256" key="1">
    <source>
        <dbReference type="ARBA" id="ARBA00022692"/>
    </source>
</evidence>
<dbReference type="InterPro" id="IPR020846">
    <property type="entry name" value="MFS_dom"/>
</dbReference>
<protein>
    <submittedName>
        <fullName evidence="6">MFS transporter</fullName>
    </submittedName>
</protein>
<feature type="transmembrane region" description="Helical" evidence="4">
    <location>
        <begin position="20"/>
        <end position="42"/>
    </location>
</feature>
<dbReference type="InterPro" id="IPR036259">
    <property type="entry name" value="MFS_trans_sf"/>
</dbReference>
<feature type="transmembrane region" description="Helical" evidence="4">
    <location>
        <begin position="202"/>
        <end position="221"/>
    </location>
</feature>
<dbReference type="AlphaFoldDB" id="A0A0H4J0F3"/>
<evidence type="ECO:0000313" key="7">
    <source>
        <dbReference type="Proteomes" id="UP000066549"/>
    </source>
</evidence>
<evidence type="ECO:0000256" key="4">
    <source>
        <dbReference type="SAM" id="Phobius"/>
    </source>
</evidence>
<dbReference type="Proteomes" id="UP000066549">
    <property type="component" value="Chromosome"/>
</dbReference>